<evidence type="ECO:0000313" key="3">
    <source>
        <dbReference type="EMBL" id="RJY08432.1"/>
    </source>
</evidence>
<evidence type="ECO:0000259" key="2">
    <source>
        <dbReference type="Pfam" id="PF01345"/>
    </source>
</evidence>
<feature type="domain" description="DUF11" evidence="2">
    <location>
        <begin position="249"/>
        <end position="315"/>
    </location>
</feature>
<keyword evidence="1" id="KW-0732">Signal</keyword>
<keyword evidence="4" id="KW-1185">Reference proteome</keyword>
<dbReference type="InterPro" id="IPR001434">
    <property type="entry name" value="OmcB-like_DUF11"/>
</dbReference>
<protein>
    <submittedName>
        <fullName evidence="3">DUF11 domain-containing protein</fullName>
    </submittedName>
</protein>
<feature type="chain" id="PRO_5019439355" evidence="1">
    <location>
        <begin position="27"/>
        <end position="349"/>
    </location>
</feature>
<dbReference type="AlphaFoldDB" id="A0A419RRK2"/>
<feature type="signal peptide" evidence="1">
    <location>
        <begin position="1"/>
        <end position="26"/>
    </location>
</feature>
<accession>A0A419RRK2</accession>
<dbReference type="OrthoDB" id="7389927at2"/>
<evidence type="ECO:0000313" key="4">
    <source>
        <dbReference type="Proteomes" id="UP000285232"/>
    </source>
</evidence>
<name>A0A419RRK2_9SPHN</name>
<dbReference type="EMBL" id="RAHX01000001">
    <property type="protein sequence ID" value="RJY08432.1"/>
    <property type="molecule type" value="Genomic_DNA"/>
</dbReference>
<organism evidence="3 4">
    <name type="scientific">Aurantiacibacter aquimixticola</name>
    <dbReference type="NCBI Taxonomy" id="1958945"/>
    <lineage>
        <taxon>Bacteria</taxon>
        <taxon>Pseudomonadati</taxon>
        <taxon>Pseudomonadota</taxon>
        <taxon>Alphaproteobacteria</taxon>
        <taxon>Sphingomonadales</taxon>
        <taxon>Erythrobacteraceae</taxon>
        <taxon>Aurantiacibacter</taxon>
    </lineage>
</organism>
<evidence type="ECO:0000256" key="1">
    <source>
        <dbReference type="SAM" id="SignalP"/>
    </source>
</evidence>
<comment type="caution">
    <text evidence="3">The sequence shown here is derived from an EMBL/GenBank/DDBJ whole genome shotgun (WGS) entry which is preliminary data.</text>
</comment>
<dbReference type="InterPro" id="IPR047589">
    <property type="entry name" value="DUF11_rpt"/>
</dbReference>
<sequence length="349" mass="35399">MKSNRQLLGAASAIVLAGLIATPAMAQETAAGSTITNTVTVDFQVGGVAQTAVTDSDTFTVDRKIDVTVASVGASPNVSAGQTGVVRQFTVTNDSNATVGFALTAQGAAGGGYIPQNVVIFDDIDGDGEYDAGEEITFIDTLGQDETRNVWVKFDVPNTATNGQATDIILVANAHEADTGAIGAEIEATTGPNDPDAIDTVLADGIGVAGVDAANAGDHADSHTVAVNAADMSVQKFSTVVWDPVNMTTNPKAIPGARVQYCIAVTNASGAATATNVVVDDDLPGEVTFFPDAYGTTGDVIVDGTLSGGLCTGGSEVDGYTTADTNVNESMSDIAGGQTRTLYFTVTID</sequence>
<proteinExistence type="predicted"/>
<reference evidence="3 4" key="1">
    <citation type="journal article" date="2017" name="Int. J. Syst. Evol. Microbiol.">
        <title>Erythrobacter aquimixticola sp. nov., isolated from the junction between the ocean and a freshwater spring.</title>
        <authorList>
            <person name="Park S."/>
            <person name="Jung Y.T."/>
            <person name="Choi S.J."/>
            <person name="Yoon J.H."/>
        </authorList>
    </citation>
    <scope>NUCLEOTIDE SEQUENCE [LARGE SCALE GENOMIC DNA]</scope>
    <source>
        <strain evidence="3 4">JSSK-14</strain>
    </source>
</reference>
<gene>
    <name evidence="3" type="ORF">D6201_02815</name>
</gene>
<dbReference type="Proteomes" id="UP000285232">
    <property type="component" value="Unassembled WGS sequence"/>
</dbReference>
<dbReference type="Pfam" id="PF01345">
    <property type="entry name" value="DUF11"/>
    <property type="match status" value="1"/>
</dbReference>
<dbReference type="NCBIfam" id="TIGR01451">
    <property type="entry name" value="B_ant_repeat"/>
    <property type="match status" value="1"/>
</dbReference>